<name>A0A3A3EZY4_9GAMM</name>
<gene>
    <name evidence="2" type="ORF">D4741_14590</name>
</gene>
<dbReference type="EMBL" id="QYSE01000003">
    <property type="protein sequence ID" value="RJF34605.1"/>
    <property type="molecule type" value="Genomic_DNA"/>
</dbReference>
<protein>
    <submittedName>
        <fullName evidence="2">Acyl-protein synthetase</fullName>
    </submittedName>
</protein>
<sequence>MHLSNEQLLELPIYALNKTQKQAFLASQLSFLDNHHLQHCGMYQRLQQGCESISPLTVPLFKEFLLTSITAEDQHRLLTSSGTQGPTSKITLDSETAQLQSRVLTKTLQHWLGKQRLPMLVIDAKATIQKKAGMSARAAGIQGMLFFGRDPHFALNDDMTLNIEVIEQFFEKYKDTPVFMFGFTFIVWQQFIQQLVQMGKRYSFTQGMLLHGGGWKKMQQSAVSNDVFKQQIAQSLGAISVHDYYGMVEQTGTIYIECEHGHLHAPVWSDITVVDAATAEPLGNNQAGVILLNSVLPKSYPGHRLLTEDLGVIHGEDDCACGRLGKYFSVLGRLAKSQVRGCSDTFS</sequence>
<dbReference type="AlphaFoldDB" id="A0A3A3EZY4"/>
<dbReference type="Pfam" id="PF04443">
    <property type="entry name" value="LuxE"/>
    <property type="match status" value="1"/>
</dbReference>
<proteinExistence type="predicted"/>
<dbReference type="InterPro" id="IPR007534">
    <property type="entry name" value="LuxE"/>
</dbReference>
<reference evidence="2 3" key="1">
    <citation type="submission" date="2018-09" db="EMBL/GenBank/DDBJ databases">
        <title>Identification of marine bacteria producing industrial enzymes.</title>
        <authorList>
            <person name="Cheng T.H."/>
            <person name="Saidin J."/>
            <person name="Muhd D.D."/>
            <person name="Isa M.N.M."/>
            <person name="Bakar M.F.A."/>
            <person name="Ismail N."/>
        </authorList>
    </citation>
    <scope>NUCLEOTIDE SEQUENCE [LARGE SCALE GENOMIC DNA]</scope>
    <source>
        <strain evidence="2 3">MNAD 1.6</strain>
    </source>
</reference>
<dbReference type="InterPro" id="IPR042099">
    <property type="entry name" value="ANL_N_sf"/>
</dbReference>
<dbReference type="RefSeq" id="WP_119853504.1">
    <property type="nucleotide sequence ID" value="NZ_QYSE01000003.1"/>
</dbReference>
<organism evidence="2 3">
    <name type="scientific">Pseudoalteromonas gelatinilytica</name>
    <dbReference type="NCBI Taxonomy" id="1703256"/>
    <lineage>
        <taxon>Bacteria</taxon>
        <taxon>Pseudomonadati</taxon>
        <taxon>Pseudomonadota</taxon>
        <taxon>Gammaproteobacteria</taxon>
        <taxon>Alteromonadales</taxon>
        <taxon>Pseudoalteromonadaceae</taxon>
        <taxon>Pseudoalteromonas</taxon>
    </lineage>
</organism>
<dbReference type="GO" id="GO:0047474">
    <property type="term" value="F:long-chain fatty acid--protein ligase activity"/>
    <property type="evidence" value="ECO:0007669"/>
    <property type="project" value="InterPro"/>
</dbReference>
<evidence type="ECO:0000313" key="2">
    <source>
        <dbReference type="EMBL" id="RJF34605.1"/>
    </source>
</evidence>
<feature type="domain" description="Acyl-protein synthetase LuxE" evidence="1">
    <location>
        <begin position="34"/>
        <end position="346"/>
    </location>
</feature>
<dbReference type="Proteomes" id="UP000265938">
    <property type="component" value="Unassembled WGS sequence"/>
</dbReference>
<accession>A0A3A3EZY4</accession>
<dbReference type="Gene3D" id="3.40.50.12780">
    <property type="entry name" value="N-terminal domain of ligase-like"/>
    <property type="match status" value="1"/>
</dbReference>
<evidence type="ECO:0000259" key="1">
    <source>
        <dbReference type="Pfam" id="PF04443"/>
    </source>
</evidence>
<comment type="caution">
    <text evidence="2">The sequence shown here is derived from an EMBL/GenBank/DDBJ whole genome shotgun (WGS) entry which is preliminary data.</text>
</comment>
<dbReference type="GO" id="GO:0008218">
    <property type="term" value="P:bioluminescence"/>
    <property type="evidence" value="ECO:0007669"/>
    <property type="project" value="InterPro"/>
</dbReference>
<evidence type="ECO:0000313" key="3">
    <source>
        <dbReference type="Proteomes" id="UP000265938"/>
    </source>
</evidence>